<organism evidence="7 8">
    <name type="scientific">Streptococcus suis</name>
    <dbReference type="NCBI Taxonomy" id="1307"/>
    <lineage>
        <taxon>Bacteria</taxon>
        <taxon>Bacillati</taxon>
        <taxon>Bacillota</taxon>
        <taxon>Bacilli</taxon>
        <taxon>Lactobacillales</taxon>
        <taxon>Streptococcaceae</taxon>
        <taxon>Streptococcus</taxon>
    </lineage>
</organism>
<keyword evidence="2" id="KW-0521">NADP</keyword>
<evidence type="ECO:0000259" key="6">
    <source>
        <dbReference type="Pfam" id="PF00171"/>
    </source>
</evidence>
<dbReference type="InterPro" id="IPR016161">
    <property type="entry name" value="Ald_DH/histidinol_DH"/>
</dbReference>
<dbReference type="FunFam" id="3.40.605.10:FF:000063">
    <property type="entry name" value="Succinate-semialdehyde dehydrogenase, mitochondrial"/>
    <property type="match status" value="1"/>
</dbReference>
<dbReference type="AlphaFoldDB" id="A0A0Z8JK33"/>
<dbReference type="FunFam" id="3.40.309.10:FF:000022">
    <property type="entry name" value="NADP-dependent glyceraldehyde-3-phosphate dehydrogenase"/>
    <property type="match status" value="1"/>
</dbReference>
<gene>
    <name evidence="7" type="primary">gapN</name>
    <name evidence="7" type="ORF">ERS132370_00562</name>
</gene>
<feature type="domain" description="Aldehyde dehydrogenase" evidence="6">
    <location>
        <begin position="31"/>
        <end position="488"/>
    </location>
</feature>
<dbReference type="EMBL" id="FIID01000004">
    <property type="protein sequence ID" value="CYV55330.1"/>
    <property type="molecule type" value="Genomic_DNA"/>
</dbReference>
<feature type="active site" evidence="4">
    <location>
        <position position="268"/>
    </location>
</feature>
<dbReference type="InterPro" id="IPR016162">
    <property type="entry name" value="Ald_DH_N"/>
</dbReference>
<sequence>MLNQVQYVTIITLYSKEEKTKAYNNYINGSWVGSEKSIAIHSPINQEKLGTVPAMSKEEVDKAMDAARKALPAWRALSAFERAQYLHKAANILEERKDAIGEILAKEVSKGIKASIGEVDRSAHLIRFAAEEGLRVYGSSLEGGTYEPTAKSKVSLVRREPVGIVLAIAPYNYPVNLSASKIAPALIGGNVVMFKPPTQGSISGLLLAEAFADAGIPAGVFNTITGRGSEIGDYIIEHPEVNFINFTGSTPIGQKVGKLAGIRPIMLELGGKDAAVVLEDADLDHAAKEIVSGAYSYSGQRCTAIKRVLVMDSVADELAAKLKAEVEKLTVGDPFENKDITPVIDEQSAEFIEGLVRDAQAKGATELTPYKREKNLIWPTLLDHVTPDMEIAWEEPFGPVLPIIRVSSLDEMLELCNQSEYGLQSSIFTSNYPFAFDFASKLEVGTVHINAKTQRGPDNFPFLGVKGSGAGVQGIRYSIEAMTKVKSVVFDVQ</sequence>
<dbReference type="PROSITE" id="PS00070">
    <property type="entry name" value="ALDEHYDE_DEHYDR_CYS"/>
    <property type="match status" value="1"/>
</dbReference>
<dbReference type="Pfam" id="PF00171">
    <property type="entry name" value="Aldedh"/>
    <property type="match status" value="1"/>
</dbReference>
<dbReference type="InterPro" id="IPR015590">
    <property type="entry name" value="Aldehyde_DH_dom"/>
</dbReference>
<dbReference type="InterPro" id="IPR016160">
    <property type="entry name" value="Ald_DH_CS_CYS"/>
</dbReference>
<evidence type="ECO:0000313" key="8">
    <source>
        <dbReference type="Proteomes" id="UP000072933"/>
    </source>
</evidence>
<dbReference type="GO" id="GO:0008911">
    <property type="term" value="F:lactaldehyde dehydrogenase (NAD+) activity"/>
    <property type="evidence" value="ECO:0007669"/>
    <property type="project" value="TreeGrafter"/>
</dbReference>
<dbReference type="CDD" id="cd07082">
    <property type="entry name" value="ALDH_F11_NP-GAPDH"/>
    <property type="match status" value="1"/>
</dbReference>
<accession>A0A0Z8JK33</accession>
<dbReference type="InterPro" id="IPR029510">
    <property type="entry name" value="Ald_DH_CS_GLU"/>
</dbReference>
<keyword evidence="3 5" id="KW-0560">Oxidoreductase</keyword>
<evidence type="ECO:0000256" key="5">
    <source>
        <dbReference type="RuleBase" id="RU003345"/>
    </source>
</evidence>
<evidence type="ECO:0000256" key="3">
    <source>
        <dbReference type="ARBA" id="ARBA00023002"/>
    </source>
</evidence>
<protein>
    <submittedName>
        <fullName evidence="7">NADP-dependent glyceraldehyde-3-phosphate dehydrogenase</fullName>
        <ecNumber evidence="7">1.2.1.9</ecNumber>
    </submittedName>
</protein>
<name>A0A0Z8JK33_STRSU</name>
<evidence type="ECO:0000256" key="2">
    <source>
        <dbReference type="ARBA" id="ARBA00022857"/>
    </source>
</evidence>
<evidence type="ECO:0000256" key="4">
    <source>
        <dbReference type="PROSITE-ProRule" id="PRU10007"/>
    </source>
</evidence>
<dbReference type="Gene3D" id="3.40.605.10">
    <property type="entry name" value="Aldehyde Dehydrogenase, Chain A, domain 1"/>
    <property type="match status" value="1"/>
</dbReference>
<dbReference type="Proteomes" id="UP000072933">
    <property type="component" value="Unassembled WGS sequence"/>
</dbReference>
<evidence type="ECO:0000313" key="7">
    <source>
        <dbReference type="EMBL" id="CYV55330.1"/>
    </source>
</evidence>
<dbReference type="PROSITE" id="PS00687">
    <property type="entry name" value="ALDEHYDE_DEHYDR_GLU"/>
    <property type="match status" value="1"/>
</dbReference>
<evidence type="ECO:0000256" key="1">
    <source>
        <dbReference type="ARBA" id="ARBA00009986"/>
    </source>
</evidence>
<comment type="similarity">
    <text evidence="1 5">Belongs to the aldehyde dehydrogenase family.</text>
</comment>
<dbReference type="InterPro" id="IPR016163">
    <property type="entry name" value="Ald_DH_C"/>
</dbReference>
<dbReference type="GO" id="GO:0008886">
    <property type="term" value="F:glyceraldehyde-3-phosphate dehydrogenase (NADP+) (non-phosphorylating) activity"/>
    <property type="evidence" value="ECO:0007669"/>
    <property type="project" value="UniProtKB-EC"/>
</dbReference>
<dbReference type="EC" id="1.2.1.9" evidence="7"/>
<dbReference type="SUPFAM" id="SSF53720">
    <property type="entry name" value="ALDH-like"/>
    <property type="match status" value="1"/>
</dbReference>
<reference evidence="7 8" key="1">
    <citation type="submission" date="2016-02" db="EMBL/GenBank/DDBJ databases">
        <authorList>
            <consortium name="Pathogen Informatics"/>
        </authorList>
    </citation>
    <scope>NUCLEOTIDE SEQUENCE [LARGE SCALE GENOMIC DNA]</scope>
    <source>
        <strain evidence="7 8">LSS8</strain>
    </source>
</reference>
<dbReference type="PANTHER" id="PTHR42991:SF1">
    <property type="entry name" value="ALDEHYDE DEHYDROGENASE"/>
    <property type="match status" value="1"/>
</dbReference>
<dbReference type="Gene3D" id="3.40.309.10">
    <property type="entry name" value="Aldehyde Dehydrogenase, Chain A, domain 2"/>
    <property type="match status" value="1"/>
</dbReference>
<proteinExistence type="inferred from homology"/>
<dbReference type="PANTHER" id="PTHR42991">
    <property type="entry name" value="ALDEHYDE DEHYDROGENASE"/>
    <property type="match status" value="1"/>
</dbReference>
<dbReference type="InterPro" id="IPR051020">
    <property type="entry name" value="ALDH-related_metabolic_enz"/>
</dbReference>